<accession>A0A4Y1WVQ5</accession>
<dbReference type="OrthoDB" id="9807064at2"/>
<sequence>MIYHIAETTSTNDLAREERYGHGDVICAERQTAGRGQRGHTWTSPEGVNLLFSVVLCPTFLPAGEQFLLSQAVALALVDTLGTCGIDARIKWTNDIYAGDRKLVGILIEHHLAGGRLARTVAGIGINVNQTEFDPALPNPTSMALEAGRTFDREEVLDRFHAALMRRYAALEADDRAPLAEEYRRRMYRIDAPQAFRLPDGTRFTGVIRGVRAGGALQVEHPDGTLHDYLFREIEFEVKKSPEELGMKK</sequence>
<dbReference type="PROSITE" id="PS51733">
    <property type="entry name" value="BPL_LPL_CATALYTIC"/>
    <property type="match status" value="1"/>
</dbReference>
<evidence type="ECO:0000313" key="4">
    <source>
        <dbReference type="Proteomes" id="UP000318946"/>
    </source>
</evidence>
<reference evidence="4" key="1">
    <citation type="submission" date="2019-06" db="EMBL/GenBank/DDBJ databases">
        <title>Alistipes onderdonkii subsp. vulgaris subsp. nov., Alistipes dispar sp. nov. and Alistipes communis sp. nov., isolated from human faeces, and creation of Alistipes onderdonkii subsp. onderdonkii subsp. nov.</title>
        <authorList>
            <person name="Sakamoto M."/>
            <person name="Ikeyama N."/>
            <person name="Ogata Y."/>
            <person name="Suda W."/>
            <person name="Iino T."/>
            <person name="Hattori M."/>
            <person name="Ohkuma M."/>
        </authorList>
    </citation>
    <scope>NUCLEOTIDE SEQUENCE [LARGE SCALE GENOMIC DNA]</scope>
    <source>
        <strain evidence="4">5CBH24</strain>
    </source>
</reference>
<protein>
    <submittedName>
        <fullName evidence="3">Biotin--[acetyl-CoA-carboxylase] ligase</fullName>
    </submittedName>
</protein>
<organism evidence="3 4">
    <name type="scientific">Alistipes communis</name>
    <dbReference type="NCBI Taxonomy" id="2585118"/>
    <lineage>
        <taxon>Bacteria</taxon>
        <taxon>Pseudomonadati</taxon>
        <taxon>Bacteroidota</taxon>
        <taxon>Bacteroidia</taxon>
        <taxon>Bacteroidales</taxon>
        <taxon>Rikenellaceae</taxon>
        <taxon>Alistipes</taxon>
    </lineage>
</organism>
<dbReference type="InterPro" id="IPR045864">
    <property type="entry name" value="aa-tRNA-synth_II/BPL/LPL"/>
</dbReference>
<dbReference type="PANTHER" id="PTHR12835">
    <property type="entry name" value="BIOTIN PROTEIN LIGASE"/>
    <property type="match status" value="1"/>
</dbReference>
<keyword evidence="4" id="KW-1185">Reference proteome</keyword>
<dbReference type="GeneID" id="78342346"/>
<keyword evidence="1 3" id="KW-0436">Ligase</keyword>
<dbReference type="InterPro" id="IPR004143">
    <property type="entry name" value="BPL_LPL_catalytic"/>
</dbReference>
<feature type="domain" description="BPL/LPL catalytic" evidence="2">
    <location>
        <begin position="1"/>
        <end position="172"/>
    </location>
</feature>
<dbReference type="Gene3D" id="3.30.930.10">
    <property type="entry name" value="Bira Bifunctional Protein, Domain 2"/>
    <property type="match status" value="1"/>
</dbReference>
<proteinExistence type="predicted"/>
<dbReference type="Proteomes" id="UP000318946">
    <property type="component" value="Chromosome"/>
</dbReference>
<dbReference type="KEGG" id="acou:A5CBH24_16290"/>
<name>A0A4Y1WVQ5_9BACT</name>
<evidence type="ECO:0000313" key="3">
    <source>
        <dbReference type="EMBL" id="BBL04316.1"/>
    </source>
</evidence>
<dbReference type="CDD" id="cd16442">
    <property type="entry name" value="BPL"/>
    <property type="match status" value="1"/>
</dbReference>
<dbReference type="EMBL" id="AP019735">
    <property type="protein sequence ID" value="BBL04316.1"/>
    <property type="molecule type" value="Genomic_DNA"/>
</dbReference>
<dbReference type="NCBIfam" id="TIGR00121">
    <property type="entry name" value="birA_ligase"/>
    <property type="match status" value="1"/>
</dbReference>
<dbReference type="AlphaFoldDB" id="A0A4Y1WVQ5"/>
<dbReference type="PANTHER" id="PTHR12835:SF5">
    <property type="entry name" value="BIOTIN--PROTEIN LIGASE"/>
    <property type="match status" value="1"/>
</dbReference>
<evidence type="ECO:0000256" key="1">
    <source>
        <dbReference type="ARBA" id="ARBA00022598"/>
    </source>
</evidence>
<evidence type="ECO:0000259" key="2">
    <source>
        <dbReference type="PROSITE" id="PS51733"/>
    </source>
</evidence>
<dbReference type="InterPro" id="IPR004408">
    <property type="entry name" value="Biotin_CoA_COase_ligase"/>
</dbReference>
<gene>
    <name evidence="3" type="ORF">A5CBH24_16290</name>
</gene>
<dbReference type="RefSeq" id="WP_141412803.1">
    <property type="nucleotide sequence ID" value="NZ_AP019735.1"/>
</dbReference>
<dbReference type="SUPFAM" id="SSF55681">
    <property type="entry name" value="Class II aaRS and biotin synthetases"/>
    <property type="match status" value="1"/>
</dbReference>
<dbReference type="GO" id="GO:0005737">
    <property type="term" value="C:cytoplasm"/>
    <property type="evidence" value="ECO:0007669"/>
    <property type="project" value="TreeGrafter"/>
</dbReference>
<dbReference type="Pfam" id="PF03099">
    <property type="entry name" value="BPL_LplA_LipB"/>
    <property type="match status" value="1"/>
</dbReference>
<dbReference type="GO" id="GO:0004077">
    <property type="term" value="F:biotin--[biotin carboxyl-carrier protein] ligase activity"/>
    <property type="evidence" value="ECO:0007669"/>
    <property type="project" value="InterPro"/>
</dbReference>